<reference evidence="1 2" key="1">
    <citation type="submission" date="2023-09" db="EMBL/GenBank/DDBJ databases">
        <title>Nesidiocoris tenuis whole genome shotgun sequence.</title>
        <authorList>
            <person name="Shibata T."/>
            <person name="Shimoda M."/>
            <person name="Kobayashi T."/>
            <person name="Uehara T."/>
        </authorList>
    </citation>
    <scope>NUCLEOTIDE SEQUENCE [LARGE SCALE GENOMIC DNA]</scope>
    <source>
        <strain evidence="1 2">Japan</strain>
    </source>
</reference>
<dbReference type="SMART" id="SM00718">
    <property type="entry name" value="DM4_12"/>
    <property type="match status" value="1"/>
</dbReference>
<dbReference type="Proteomes" id="UP001307889">
    <property type="component" value="Chromosome 15"/>
</dbReference>
<proteinExistence type="predicted"/>
<gene>
    <name evidence="1" type="ORF">NTJ_15781</name>
</gene>
<evidence type="ECO:0000313" key="2">
    <source>
        <dbReference type="Proteomes" id="UP001307889"/>
    </source>
</evidence>
<sequence>MMEENDASRSLVFWNGGTIKFVLGWSIPLPLETPFVTLFTHTLQMAYPTISNATMLTDLLQQGLAKGIKYTKRSVYYLVDRYLSKLGSFNKNCFTRAICEFSQLTIGHGLAADIFQHIFQPEEKGKYRQAWERGKEYEDCEQFYYCPYIEDMLSHFTVVQYV</sequence>
<evidence type="ECO:0000313" key="1">
    <source>
        <dbReference type="EMBL" id="BET02963.1"/>
    </source>
</evidence>
<name>A0ABN7BGS3_9HEMI</name>
<dbReference type="EMBL" id="AP028923">
    <property type="protein sequence ID" value="BET02963.1"/>
    <property type="molecule type" value="Genomic_DNA"/>
</dbReference>
<dbReference type="InterPro" id="IPR006631">
    <property type="entry name" value="DM4_12"/>
</dbReference>
<protein>
    <submittedName>
        <fullName evidence="1">DM4/DM12 family</fullName>
    </submittedName>
</protein>
<dbReference type="PANTHER" id="PTHR21398:SF11">
    <property type="entry name" value="HDC15381-RELATED"/>
    <property type="match status" value="1"/>
</dbReference>
<dbReference type="Pfam" id="PF07841">
    <property type="entry name" value="DM4_12"/>
    <property type="match status" value="1"/>
</dbReference>
<accession>A0ABN7BGS3</accession>
<dbReference type="PANTHER" id="PTHR21398">
    <property type="entry name" value="AGAP007094-PA"/>
    <property type="match status" value="1"/>
</dbReference>
<organism evidence="1 2">
    <name type="scientific">Nesidiocoris tenuis</name>
    <dbReference type="NCBI Taxonomy" id="355587"/>
    <lineage>
        <taxon>Eukaryota</taxon>
        <taxon>Metazoa</taxon>
        <taxon>Ecdysozoa</taxon>
        <taxon>Arthropoda</taxon>
        <taxon>Hexapoda</taxon>
        <taxon>Insecta</taxon>
        <taxon>Pterygota</taxon>
        <taxon>Neoptera</taxon>
        <taxon>Paraneoptera</taxon>
        <taxon>Hemiptera</taxon>
        <taxon>Heteroptera</taxon>
        <taxon>Panheteroptera</taxon>
        <taxon>Cimicomorpha</taxon>
        <taxon>Miridae</taxon>
        <taxon>Dicyphina</taxon>
        <taxon>Nesidiocoris</taxon>
    </lineage>
</organism>
<keyword evidence="2" id="KW-1185">Reference proteome</keyword>